<dbReference type="RefSeq" id="YP_277455.1">
    <property type="nucleotide sequence ID" value="NC_007291.1"/>
</dbReference>
<evidence type="ECO:0000313" key="2">
    <source>
        <dbReference type="Proteomes" id="UP000000969"/>
    </source>
</evidence>
<name>Q45Q01_9CAUD</name>
<dbReference type="Proteomes" id="UP000000969">
    <property type="component" value="Segment"/>
</dbReference>
<protein>
    <submittedName>
        <fullName evidence="1">JK_15P</fullName>
    </submittedName>
</protein>
<evidence type="ECO:0000313" key="1">
    <source>
        <dbReference type="EMBL" id="AAZ29265.1"/>
    </source>
</evidence>
<reference evidence="1 2" key="1">
    <citation type="submission" date="2005-07" db="EMBL/GenBank/DDBJ databases">
        <title>Bacteriophage JK06 is a highly specific type for pathogenic E. coli O157:H7.</title>
        <authorList>
            <person name="Kagan J."/>
            <person name="Kuhn J."/>
        </authorList>
    </citation>
    <scope>NUCLEOTIDE SEQUENCE [LARGE SCALE GENOMIC DNA]</scope>
</reference>
<sequence length="141" mass="16101">MPASCHHRSVTPLAPHLRNRNAAFQWLQVRRPLALFDTVDILRALDLCALARQSLHVSISQCQNGCGEQRYQLFDVLVVKFFFKVPAAANLFNKVKILKAFGLEYFLNLLSLTVLGIEDNLSFLAVDHLELNRKLEIRERA</sequence>
<dbReference type="GeneID" id="3562386"/>
<dbReference type="EMBL" id="DQ121662">
    <property type="protein sequence ID" value="AAZ29265.1"/>
    <property type="molecule type" value="Genomic_DNA"/>
</dbReference>
<organism evidence="1 2">
    <name type="scientific">Escherichia phage Jk06</name>
    <dbReference type="NCBI Taxonomy" id="2886922"/>
    <lineage>
        <taxon>Viruses</taxon>
        <taxon>Duplodnaviria</taxon>
        <taxon>Heunggongvirae</taxon>
        <taxon>Uroviricota</taxon>
        <taxon>Caudoviricetes</taxon>
        <taxon>Drexlerviridae</taxon>
        <taxon>Rogunavirinae</taxon>
        <taxon>Rogunavirus</taxon>
        <taxon>Rogunavirus Jk06</taxon>
    </lineage>
</organism>
<accession>Q45Q01</accession>
<gene>
    <name evidence="1" type="ORF">JK_15</name>
</gene>
<dbReference type="KEGG" id="vg:3562386"/>
<proteinExistence type="predicted"/>
<keyword evidence="2" id="KW-1185">Reference proteome</keyword>